<dbReference type="RefSeq" id="WP_208338459.1">
    <property type="nucleotide sequence ID" value="NZ_CAWQFN010000089.1"/>
</dbReference>
<proteinExistence type="predicted"/>
<dbReference type="InterPro" id="IPR024983">
    <property type="entry name" value="CHAT_dom"/>
</dbReference>
<reference evidence="3" key="1">
    <citation type="journal article" date="2021" name="Science">
        <title>Hunting the eagle killer: A cyanobacterial neurotoxin causes vacuolar myelinopathy.</title>
        <authorList>
            <person name="Breinlinger S."/>
            <person name="Phillips T.J."/>
            <person name="Haram B.N."/>
            <person name="Mares J."/>
            <person name="Martinez Yerena J.A."/>
            <person name="Hrouzek P."/>
            <person name="Sobotka R."/>
            <person name="Henderson W.M."/>
            <person name="Schmieder P."/>
            <person name="Williams S.M."/>
            <person name="Lauderdale J.D."/>
            <person name="Wilde H.D."/>
            <person name="Gerrin W."/>
            <person name="Kust A."/>
            <person name="Washington J.W."/>
            <person name="Wagner C."/>
            <person name="Geier B."/>
            <person name="Liebeke M."/>
            <person name="Enke H."/>
            <person name="Niedermeyer T.H.J."/>
            <person name="Wilde S.B."/>
        </authorList>
    </citation>
    <scope>NUCLEOTIDE SEQUENCE [LARGE SCALE GENOMIC DNA]</scope>
    <source>
        <strain evidence="3">Thurmond2011</strain>
    </source>
</reference>
<organism evidence="2 3">
    <name type="scientific">Aetokthonos hydrillicola Thurmond2011</name>
    <dbReference type="NCBI Taxonomy" id="2712845"/>
    <lineage>
        <taxon>Bacteria</taxon>
        <taxon>Bacillati</taxon>
        <taxon>Cyanobacteriota</taxon>
        <taxon>Cyanophyceae</taxon>
        <taxon>Nostocales</taxon>
        <taxon>Hapalosiphonaceae</taxon>
        <taxon>Aetokthonos</taxon>
    </lineage>
</organism>
<evidence type="ECO:0000313" key="2">
    <source>
        <dbReference type="EMBL" id="MDR9897517.1"/>
    </source>
</evidence>
<dbReference type="Pfam" id="PF12770">
    <property type="entry name" value="CHAT"/>
    <property type="match status" value="1"/>
</dbReference>
<feature type="domain" description="CHAT" evidence="1">
    <location>
        <begin position="16"/>
        <end position="334"/>
    </location>
</feature>
<gene>
    <name evidence="2" type="ORF">G7B40_023535</name>
</gene>
<keyword evidence="3" id="KW-1185">Reference proteome</keyword>
<comment type="caution">
    <text evidence="2">The sequence shown here is derived from an EMBL/GenBank/DDBJ whole genome shotgun (WGS) entry which is preliminary data.</text>
</comment>
<dbReference type="Proteomes" id="UP000667802">
    <property type="component" value="Unassembled WGS sequence"/>
</dbReference>
<evidence type="ECO:0000313" key="3">
    <source>
        <dbReference type="Proteomes" id="UP000667802"/>
    </source>
</evidence>
<sequence length="336" mass="37284">MLECEHCGNEQTKQVQAASKKLYNWLLKPLEAELKNNQVKNIVFALDRVTRYIPISALFDGKHYLIENYTIHTILSASVTDVEDKLPANIQDTSILAMGMTQGASVPVPWMSQPDKFAGLSNVRQEIDAIVKNNTNNQGIYPGQKFPDAAFDFHRLQDNLTGKKILHLATHGRFVPKFKDASYLLLGIRKPLTIPQIQALTGLSNIHLVVLSACQTALADRQQDGIEIASLAYYFLNGGAKAVIASLWQVNDTSTKDLMQHFYTYLAQNPQLTKAEALRLAQLSLLHGKQVAIDDIKRGAINLEPVPGKLSQQTSTGANFAHPYYWAPFILIGNGM</sequence>
<accession>A0AAP5I9M7</accession>
<name>A0AAP5I9M7_9CYAN</name>
<evidence type="ECO:0000259" key="1">
    <source>
        <dbReference type="Pfam" id="PF12770"/>
    </source>
</evidence>
<dbReference type="AlphaFoldDB" id="A0AAP5I9M7"/>
<dbReference type="EMBL" id="JAALHA020000013">
    <property type="protein sequence ID" value="MDR9897517.1"/>
    <property type="molecule type" value="Genomic_DNA"/>
</dbReference>
<protein>
    <submittedName>
        <fullName evidence="2">CHAT domain-containing protein</fullName>
    </submittedName>
</protein>